<dbReference type="EMBL" id="MVGC01002668">
    <property type="protein sequence ID" value="RJE16789.1"/>
    <property type="molecule type" value="Genomic_DNA"/>
</dbReference>
<dbReference type="PANTHER" id="PTHR40631:SF1">
    <property type="entry name" value="ALPHA-L-ARABINOFURANOSIDASE AXHA-2-RELATED"/>
    <property type="match status" value="1"/>
</dbReference>
<dbReference type="SUPFAM" id="SSF75005">
    <property type="entry name" value="Arabinanase/levansucrase/invertase"/>
    <property type="match status" value="1"/>
</dbReference>
<dbReference type="Proteomes" id="UP000266188">
    <property type="component" value="Unassembled WGS sequence"/>
</dbReference>
<comment type="caution">
    <text evidence="13">The sequence shown here is derived from an EMBL/GenBank/DDBJ whole genome shotgun (WGS) entry which is preliminary data.</text>
</comment>
<dbReference type="Gene3D" id="2.115.10.20">
    <property type="entry name" value="Glycosyl hydrolase domain, family 43"/>
    <property type="match status" value="1"/>
</dbReference>
<dbReference type="InterPro" id="IPR023296">
    <property type="entry name" value="Glyco_hydro_beta-prop_sf"/>
</dbReference>
<dbReference type="InterPro" id="IPR005193">
    <property type="entry name" value="GH62_arabinosidase"/>
</dbReference>
<dbReference type="PANTHER" id="PTHR40631">
    <property type="entry name" value="ALPHA-L-ARABINOFURANOSIDASE AXHA-2-RELATED"/>
    <property type="match status" value="1"/>
</dbReference>
<organism evidence="13 14">
    <name type="scientific">Aspergillus sclerotialis</name>
    <dbReference type="NCBI Taxonomy" id="2070753"/>
    <lineage>
        <taxon>Eukaryota</taxon>
        <taxon>Fungi</taxon>
        <taxon>Dikarya</taxon>
        <taxon>Ascomycota</taxon>
        <taxon>Pezizomycotina</taxon>
        <taxon>Eurotiomycetes</taxon>
        <taxon>Eurotiomycetidae</taxon>
        <taxon>Eurotiales</taxon>
        <taxon>Aspergillaceae</taxon>
        <taxon>Aspergillus</taxon>
        <taxon>Aspergillus subgen. Polypaecilum</taxon>
    </lineage>
</organism>
<dbReference type="GO" id="GO:0046373">
    <property type="term" value="P:L-arabinose metabolic process"/>
    <property type="evidence" value="ECO:0007669"/>
    <property type="project" value="UniProtKB-UniRule"/>
</dbReference>
<evidence type="ECO:0000256" key="8">
    <source>
        <dbReference type="ARBA" id="ARBA00023277"/>
    </source>
</evidence>
<comment type="function">
    <text evidence="11">Alpha-L-arabinofuranosidase involved in the hydrolysis of xylan, a major structural heterogeneous polysaccharide found in plant biomass representing the second most abundant polysaccharide in the biosphere, after cellulose. Releases L-arabinose from arabinoxylan.</text>
</comment>
<keyword evidence="10" id="KW-0624">Polysaccharide degradation</keyword>
<keyword evidence="5" id="KW-0858">Xylan degradation</keyword>
<reference evidence="14" key="1">
    <citation type="submission" date="2017-02" db="EMBL/GenBank/DDBJ databases">
        <authorList>
            <person name="Tafer H."/>
            <person name="Lopandic K."/>
        </authorList>
    </citation>
    <scope>NUCLEOTIDE SEQUENCE [LARGE SCALE GENOMIC DNA]</scope>
    <source>
        <strain evidence="14">CBS 366.77</strain>
    </source>
</reference>
<keyword evidence="4 12" id="KW-0964">Secreted</keyword>
<evidence type="ECO:0000256" key="6">
    <source>
        <dbReference type="ARBA" id="ARBA00022729"/>
    </source>
</evidence>
<feature type="non-terminal residue" evidence="13">
    <location>
        <position position="105"/>
    </location>
</feature>
<comment type="subcellular location">
    <subcellularLocation>
        <location evidence="2 12">Secreted</location>
    </subcellularLocation>
</comment>
<evidence type="ECO:0000256" key="2">
    <source>
        <dbReference type="ARBA" id="ARBA00004613"/>
    </source>
</evidence>
<dbReference type="OrthoDB" id="3156236at2759"/>
<keyword evidence="7 12" id="KW-0378">Hydrolase</keyword>
<evidence type="ECO:0000256" key="10">
    <source>
        <dbReference type="ARBA" id="ARBA00023326"/>
    </source>
</evidence>
<dbReference type="GO" id="GO:0046556">
    <property type="term" value="F:alpha-L-arabinofuranosidase activity"/>
    <property type="evidence" value="ECO:0007669"/>
    <property type="project" value="UniProtKB-UniRule"/>
</dbReference>
<dbReference type="STRING" id="2070753.A0A3A2Z112"/>
<dbReference type="AlphaFoldDB" id="A0A3A2Z112"/>
<evidence type="ECO:0000256" key="1">
    <source>
        <dbReference type="ARBA" id="ARBA00001462"/>
    </source>
</evidence>
<keyword evidence="14" id="KW-1185">Reference proteome</keyword>
<evidence type="ECO:0000256" key="5">
    <source>
        <dbReference type="ARBA" id="ARBA00022651"/>
    </source>
</evidence>
<accession>A0A3A2Z112</accession>
<comment type="catalytic activity">
    <reaction evidence="1 12">
        <text>Hydrolysis of terminal non-reducing alpha-L-arabinofuranoside residues in alpha-L-arabinosides.</text>
        <dbReference type="EC" id="3.2.1.55"/>
    </reaction>
</comment>
<evidence type="ECO:0000256" key="7">
    <source>
        <dbReference type="ARBA" id="ARBA00022801"/>
    </source>
</evidence>
<evidence type="ECO:0000256" key="4">
    <source>
        <dbReference type="ARBA" id="ARBA00022525"/>
    </source>
</evidence>
<sequence>YQWGPTSFSYKTSSDPTNANGWSSAQPLFTGTISDSRTGVIDQTVIGDDTNMYLFFAGDNGKIYRASMPINDFPSNFGTEYETIMSDTTNNLFEAVQVYTVDGQN</sequence>
<name>A0A3A2Z112_9EURO</name>
<keyword evidence="6 12" id="KW-0732">Signal</keyword>
<comment type="similarity">
    <text evidence="3 12">Belongs to the glycosyl hydrolase 62 family.</text>
</comment>
<dbReference type="EC" id="3.2.1.55" evidence="12"/>
<protein>
    <recommendedName>
        <fullName evidence="12">Alpha-L-arabinofuranosidase</fullName>
        <ecNumber evidence="12">3.2.1.55</ecNumber>
    </recommendedName>
</protein>
<keyword evidence="8" id="KW-0119">Carbohydrate metabolism</keyword>
<evidence type="ECO:0000256" key="11">
    <source>
        <dbReference type="ARBA" id="ARBA00025637"/>
    </source>
</evidence>
<evidence type="ECO:0000256" key="3">
    <source>
        <dbReference type="ARBA" id="ARBA00007396"/>
    </source>
</evidence>
<feature type="non-terminal residue" evidence="13">
    <location>
        <position position="1"/>
    </location>
</feature>
<dbReference type="Pfam" id="PF03664">
    <property type="entry name" value="Glyco_hydro_62"/>
    <property type="match status" value="1"/>
</dbReference>
<keyword evidence="9 12" id="KW-0326">Glycosidase</keyword>
<dbReference type="GO" id="GO:0045493">
    <property type="term" value="P:xylan catabolic process"/>
    <property type="evidence" value="ECO:0007669"/>
    <property type="project" value="UniProtKB-UniRule"/>
</dbReference>
<dbReference type="GO" id="GO:0005576">
    <property type="term" value="C:extracellular region"/>
    <property type="evidence" value="ECO:0007669"/>
    <property type="project" value="UniProtKB-SubCell"/>
</dbReference>
<evidence type="ECO:0000313" key="14">
    <source>
        <dbReference type="Proteomes" id="UP000266188"/>
    </source>
</evidence>
<evidence type="ECO:0000256" key="9">
    <source>
        <dbReference type="ARBA" id="ARBA00023295"/>
    </source>
</evidence>
<proteinExistence type="inferred from homology"/>
<gene>
    <name evidence="13" type="ORF">PHISCL_10874</name>
</gene>
<evidence type="ECO:0000313" key="13">
    <source>
        <dbReference type="EMBL" id="RJE16789.1"/>
    </source>
</evidence>
<evidence type="ECO:0000256" key="12">
    <source>
        <dbReference type="RuleBase" id="RU368117"/>
    </source>
</evidence>